<evidence type="ECO:0000256" key="4">
    <source>
        <dbReference type="ARBA" id="ARBA00022763"/>
    </source>
</evidence>
<dbReference type="RefSeq" id="WP_345336588.1">
    <property type="nucleotide sequence ID" value="NZ_BAABJZ010000098.1"/>
</dbReference>
<evidence type="ECO:0000256" key="5">
    <source>
        <dbReference type="ARBA" id="ARBA00023172"/>
    </source>
</evidence>
<comment type="similarity">
    <text evidence="2 8">Belongs to the RecO family.</text>
</comment>
<evidence type="ECO:0000313" key="10">
    <source>
        <dbReference type="EMBL" id="GAA4897312.1"/>
    </source>
</evidence>
<evidence type="ECO:0000256" key="8">
    <source>
        <dbReference type="HAMAP-Rule" id="MF_00201"/>
    </source>
</evidence>
<reference evidence="11" key="1">
    <citation type="journal article" date="2019" name="Int. J. Syst. Evol. Microbiol.">
        <title>The Global Catalogue of Microorganisms (GCM) 10K type strain sequencing project: providing services to taxonomists for standard genome sequencing and annotation.</title>
        <authorList>
            <consortium name="The Broad Institute Genomics Platform"/>
            <consortium name="The Broad Institute Genome Sequencing Center for Infectious Disease"/>
            <person name="Wu L."/>
            <person name="Ma J."/>
        </authorList>
    </citation>
    <scope>NUCLEOTIDE SEQUENCE [LARGE SCALE GENOMIC DNA]</scope>
    <source>
        <strain evidence="11">JCM 18401</strain>
    </source>
</reference>
<dbReference type="PANTHER" id="PTHR33991">
    <property type="entry name" value="DNA REPAIR PROTEIN RECO"/>
    <property type="match status" value="1"/>
</dbReference>
<dbReference type="InterPro" id="IPR012340">
    <property type="entry name" value="NA-bd_OB-fold"/>
</dbReference>
<feature type="domain" description="DNA replication/recombination mediator RecO N-terminal" evidence="9">
    <location>
        <begin position="8"/>
        <end position="76"/>
    </location>
</feature>
<keyword evidence="4 8" id="KW-0227">DNA damage</keyword>
<protein>
    <recommendedName>
        <fullName evidence="3 8">DNA repair protein RecO</fullName>
    </recommendedName>
    <alternativeName>
        <fullName evidence="7 8">Recombination protein O</fullName>
    </alternativeName>
</protein>
<dbReference type="Pfam" id="PF02565">
    <property type="entry name" value="RecO_C"/>
    <property type="match status" value="1"/>
</dbReference>
<name>A0ABP9FB19_9GAMM</name>
<dbReference type="SUPFAM" id="SSF57863">
    <property type="entry name" value="ArfGap/RecO-like zinc finger"/>
    <property type="match status" value="1"/>
</dbReference>
<evidence type="ECO:0000256" key="6">
    <source>
        <dbReference type="ARBA" id="ARBA00023204"/>
    </source>
</evidence>
<dbReference type="Pfam" id="PF11967">
    <property type="entry name" value="RecO_N"/>
    <property type="match status" value="1"/>
</dbReference>
<proteinExistence type="inferred from homology"/>
<comment type="caution">
    <text evidence="10">The sequence shown here is derived from an EMBL/GenBank/DDBJ whole genome shotgun (WGS) entry which is preliminary data.</text>
</comment>
<evidence type="ECO:0000256" key="1">
    <source>
        <dbReference type="ARBA" id="ARBA00003065"/>
    </source>
</evidence>
<keyword evidence="11" id="KW-1185">Reference proteome</keyword>
<dbReference type="Gene3D" id="1.20.1440.120">
    <property type="entry name" value="Recombination protein O, C-terminal domain"/>
    <property type="match status" value="1"/>
</dbReference>
<sequence>MATTEPLSRAYLLHARPYRETSLLLDLLCEDHGRIAAVARVGGRTGQAKRSQLQPFRPLLVGLSGHSSLRTLSQLDAPSLPLPITGDALFGGLYINELCQRLLSEGQALEGLFESYHQALMALAAEQELQRCLRHFELRLLQSQGHLPPLWQDAQGIDIVAQQHYAWRTGVGMLPIAGVGYCGEMLLAWQKQALATPEQLRQAKHLIRTVLRPLLGNKPLHSRTLFQKQRGRHEHSSGR</sequence>
<gene>
    <name evidence="8 10" type="primary">recO</name>
    <name evidence="10" type="ORF">GCM10023333_33270</name>
</gene>
<dbReference type="NCBIfam" id="TIGR00613">
    <property type="entry name" value="reco"/>
    <property type="match status" value="1"/>
</dbReference>
<organism evidence="10 11">
    <name type="scientific">Ferrimonas pelagia</name>
    <dbReference type="NCBI Taxonomy" id="1177826"/>
    <lineage>
        <taxon>Bacteria</taxon>
        <taxon>Pseudomonadati</taxon>
        <taxon>Pseudomonadota</taxon>
        <taxon>Gammaproteobacteria</taxon>
        <taxon>Alteromonadales</taxon>
        <taxon>Ferrimonadaceae</taxon>
        <taxon>Ferrimonas</taxon>
    </lineage>
</organism>
<dbReference type="Proteomes" id="UP001499988">
    <property type="component" value="Unassembled WGS sequence"/>
</dbReference>
<keyword evidence="5 8" id="KW-0233">DNA recombination</keyword>
<accession>A0ABP9FB19</accession>
<dbReference type="HAMAP" id="MF_00201">
    <property type="entry name" value="RecO"/>
    <property type="match status" value="1"/>
</dbReference>
<comment type="function">
    <text evidence="1 8">Involved in DNA repair and RecF pathway recombination.</text>
</comment>
<evidence type="ECO:0000313" key="11">
    <source>
        <dbReference type="Proteomes" id="UP001499988"/>
    </source>
</evidence>
<evidence type="ECO:0000256" key="7">
    <source>
        <dbReference type="ARBA" id="ARBA00033409"/>
    </source>
</evidence>
<evidence type="ECO:0000256" key="3">
    <source>
        <dbReference type="ARBA" id="ARBA00021310"/>
    </source>
</evidence>
<evidence type="ECO:0000259" key="9">
    <source>
        <dbReference type="Pfam" id="PF11967"/>
    </source>
</evidence>
<dbReference type="InterPro" id="IPR037278">
    <property type="entry name" value="ARFGAP/RecO"/>
</dbReference>
<dbReference type="EMBL" id="BAABJZ010000098">
    <property type="protein sequence ID" value="GAA4897312.1"/>
    <property type="molecule type" value="Genomic_DNA"/>
</dbReference>
<dbReference type="InterPro" id="IPR022572">
    <property type="entry name" value="DNA_rep/recomb_RecO_N"/>
</dbReference>
<dbReference type="Gene3D" id="2.40.50.140">
    <property type="entry name" value="Nucleic acid-binding proteins"/>
    <property type="match status" value="1"/>
</dbReference>
<dbReference type="PANTHER" id="PTHR33991:SF1">
    <property type="entry name" value="DNA REPAIR PROTEIN RECO"/>
    <property type="match status" value="1"/>
</dbReference>
<dbReference type="InterPro" id="IPR042242">
    <property type="entry name" value="RecO_C"/>
</dbReference>
<dbReference type="InterPro" id="IPR003717">
    <property type="entry name" value="RecO"/>
</dbReference>
<keyword evidence="6 8" id="KW-0234">DNA repair</keyword>
<evidence type="ECO:0000256" key="2">
    <source>
        <dbReference type="ARBA" id="ARBA00007452"/>
    </source>
</evidence>
<dbReference type="SUPFAM" id="SSF50249">
    <property type="entry name" value="Nucleic acid-binding proteins"/>
    <property type="match status" value="1"/>
</dbReference>